<evidence type="ECO:0000256" key="3">
    <source>
        <dbReference type="ARBA" id="ARBA00022786"/>
    </source>
</evidence>
<feature type="domain" description="N-end rule aminoacyl transferase C-terminal" evidence="8">
    <location>
        <begin position="177"/>
        <end position="320"/>
    </location>
</feature>
<dbReference type="OrthoDB" id="74183at2759"/>
<dbReference type="Pfam" id="PF04377">
    <property type="entry name" value="ATE_C"/>
    <property type="match status" value="1"/>
</dbReference>
<keyword evidence="3 5" id="KW-0833">Ubl conjugation pathway</keyword>
<evidence type="ECO:0000256" key="2">
    <source>
        <dbReference type="ARBA" id="ARBA00022679"/>
    </source>
</evidence>
<dbReference type="Pfam" id="PF04376">
    <property type="entry name" value="ATE_N"/>
    <property type="match status" value="1"/>
</dbReference>
<dbReference type="AlphaFoldDB" id="A0A9P6JVT1"/>
<protein>
    <recommendedName>
        <fullName evidence="5">Arginyl-tRNA--protein transferase 1</fullName>
        <shortName evidence="5">Arginyltransferase 1</shortName>
        <shortName evidence="5">R-transferase 1</shortName>
        <ecNumber evidence="5">2.3.2.8</ecNumber>
    </recommendedName>
    <alternativeName>
        <fullName evidence="5">Arginine-tRNA--protein transferase 1</fullName>
    </alternativeName>
</protein>
<evidence type="ECO:0000256" key="5">
    <source>
        <dbReference type="PIRNR" id="PIRNR037207"/>
    </source>
</evidence>
<comment type="catalytic activity">
    <reaction evidence="5">
        <text>an N-terminal L-alpha-aminoacyl-[protein] + L-arginyl-tRNA(Arg) = an N-terminal L-arginyl-L-aminoacyl-[protein] + tRNA(Arg) + H(+)</text>
        <dbReference type="Rhea" id="RHEA:10208"/>
        <dbReference type="Rhea" id="RHEA-COMP:9658"/>
        <dbReference type="Rhea" id="RHEA-COMP:9673"/>
        <dbReference type="Rhea" id="RHEA-COMP:10636"/>
        <dbReference type="Rhea" id="RHEA-COMP:10638"/>
        <dbReference type="ChEBI" id="CHEBI:15378"/>
        <dbReference type="ChEBI" id="CHEBI:78442"/>
        <dbReference type="ChEBI" id="CHEBI:78513"/>
        <dbReference type="ChEBI" id="CHEBI:78597"/>
        <dbReference type="ChEBI" id="CHEBI:83562"/>
        <dbReference type="EC" id="2.3.2.8"/>
    </reaction>
</comment>
<comment type="function">
    <text evidence="5">Involved in the post-translational conjugation of arginine to the N-terminal aspartate or glutamate of a protein. This arginylation is required for degradation of the protein via the ubiquitin pathway.</text>
</comment>
<feature type="domain" description="N-end aminoacyl transferase N-terminal" evidence="7">
    <location>
        <begin position="18"/>
        <end position="96"/>
    </location>
</feature>
<keyword evidence="10" id="KW-1185">Reference proteome</keyword>
<dbReference type="PANTHER" id="PTHR21367">
    <property type="entry name" value="ARGININE-TRNA-PROTEIN TRANSFERASE 1"/>
    <property type="match status" value="1"/>
</dbReference>
<dbReference type="PANTHER" id="PTHR21367:SF1">
    <property type="entry name" value="ARGINYL-TRNA--PROTEIN TRANSFERASE 1"/>
    <property type="match status" value="1"/>
</dbReference>
<evidence type="ECO:0000259" key="8">
    <source>
        <dbReference type="Pfam" id="PF04377"/>
    </source>
</evidence>
<gene>
    <name evidence="9" type="ORF">CPB83DRAFT_215568</name>
</gene>
<evidence type="ECO:0000313" key="9">
    <source>
        <dbReference type="EMBL" id="KAF9534811.1"/>
    </source>
</evidence>
<accession>A0A9P6JVT1</accession>
<evidence type="ECO:0000256" key="4">
    <source>
        <dbReference type="ARBA" id="ARBA00023315"/>
    </source>
</evidence>
<dbReference type="InterPro" id="IPR017137">
    <property type="entry name" value="Arg-tRNA-P_Trfase_1_euk"/>
</dbReference>
<comment type="similarity">
    <text evidence="1 5">Belongs to the R-transferase family.</text>
</comment>
<evidence type="ECO:0000256" key="1">
    <source>
        <dbReference type="ARBA" id="ARBA00009991"/>
    </source>
</evidence>
<sequence>MEDINFRNIVYPGSAGPSTCGYCSPPGQRSKQATNYHSATLDALKLTPSAYQKMIDRGWRRSGTYCYKSDLKQSCCPQYTIKLDALEFQATRSHRQLLNRFNRFILHGEPDNSLETSENSNVGRTNGKKNKGSSPPKLPPFTTLADSVHLAEKLVLGPKSSVHTFEITLEPSSYTPEKFSLFKKYQADIHNDIKESADGFQRFLVETPLEPEPIPYPDRRPETLPENYGSYHQLYKLDGQLIAMAVLDILPKCVSSVYFIYDKTWERFSLGKLSALREVSLAREIRDAGVENMEALYMGFYIYSCQKMRYKGEYSPSYLVDPETYEWFPMSICIPLLEKHRYACFSNPSHSITGEADPGATNSRVEVSPESELFDGIQVLSHDTSGQIVATSIHNTRYLSYLQVRREMETCIRGLGTELSKDIFFTL</sequence>
<keyword evidence="2 5" id="KW-0808">Transferase</keyword>
<dbReference type="InterPro" id="IPR030700">
    <property type="entry name" value="N-end_Aminoacyl_Trfase"/>
</dbReference>
<feature type="compositionally biased region" description="Polar residues" evidence="6">
    <location>
        <begin position="113"/>
        <end position="124"/>
    </location>
</feature>
<organism evidence="9 10">
    <name type="scientific">Crepidotus variabilis</name>
    <dbReference type="NCBI Taxonomy" id="179855"/>
    <lineage>
        <taxon>Eukaryota</taxon>
        <taxon>Fungi</taxon>
        <taxon>Dikarya</taxon>
        <taxon>Basidiomycota</taxon>
        <taxon>Agaricomycotina</taxon>
        <taxon>Agaricomycetes</taxon>
        <taxon>Agaricomycetidae</taxon>
        <taxon>Agaricales</taxon>
        <taxon>Agaricineae</taxon>
        <taxon>Crepidotaceae</taxon>
        <taxon>Crepidotus</taxon>
    </lineage>
</organism>
<dbReference type="GO" id="GO:0004057">
    <property type="term" value="F:arginyl-tRNA--protein transferase activity"/>
    <property type="evidence" value="ECO:0007669"/>
    <property type="project" value="UniProtKB-EC"/>
</dbReference>
<name>A0A9P6JVT1_9AGAR</name>
<dbReference type="EMBL" id="MU157825">
    <property type="protein sequence ID" value="KAF9534811.1"/>
    <property type="molecule type" value="Genomic_DNA"/>
</dbReference>
<dbReference type="Proteomes" id="UP000807306">
    <property type="component" value="Unassembled WGS sequence"/>
</dbReference>
<dbReference type="EC" id="2.3.2.8" evidence="5"/>
<feature type="region of interest" description="Disordered" evidence="6">
    <location>
        <begin position="109"/>
        <end position="139"/>
    </location>
</feature>
<proteinExistence type="inferred from homology"/>
<keyword evidence="4 5" id="KW-0012">Acyltransferase</keyword>
<dbReference type="InterPro" id="IPR007472">
    <property type="entry name" value="N-end_Aminoacyl_Trfase_C"/>
</dbReference>
<reference evidence="9" key="1">
    <citation type="submission" date="2020-11" db="EMBL/GenBank/DDBJ databases">
        <authorList>
            <consortium name="DOE Joint Genome Institute"/>
            <person name="Ahrendt S."/>
            <person name="Riley R."/>
            <person name="Andreopoulos W."/>
            <person name="Labutti K."/>
            <person name="Pangilinan J."/>
            <person name="Ruiz-Duenas F.J."/>
            <person name="Barrasa J.M."/>
            <person name="Sanchez-Garcia M."/>
            <person name="Camarero S."/>
            <person name="Miyauchi S."/>
            <person name="Serrano A."/>
            <person name="Linde D."/>
            <person name="Babiker R."/>
            <person name="Drula E."/>
            <person name="Ayuso-Fernandez I."/>
            <person name="Pacheco R."/>
            <person name="Padilla G."/>
            <person name="Ferreira P."/>
            <person name="Barriuso J."/>
            <person name="Kellner H."/>
            <person name="Castanera R."/>
            <person name="Alfaro M."/>
            <person name="Ramirez L."/>
            <person name="Pisabarro A.G."/>
            <person name="Kuo A."/>
            <person name="Tritt A."/>
            <person name="Lipzen A."/>
            <person name="He G."/>
            <person name="Yan M."/>
            <person name="Ng V."/>
            <person name="Cullen D."/>
            <person name="Martin F."/>
            <person name="Rosso M.-N."/>
            <person name="Henrissat B."/>
            <person name="Hibbett D."/>
            <person name="Martinez A.T."/>
            <person name="Grigoriev I.V."/>
        </authorList>
    </citation>
    <scope>NUCLEOTIDE SEQUENCE</scope>
    <source>
        <strain evidence="9">CBS 506.95</strain>
    </source>
</reference>
<comment type="caution">
    <text evidence="9">The sequence shown here is derived from an EMBL/GenBank/DDBJ whole genome shotgun (WGS) entry which is preliminary data.</text>
</comment>
<evidence type="ECO:0000313" key="10">
    <source>
        <dbReference type="Proteomes" id="UP000807306"/>
    </source>
</evidence>
<evidence type="ECO:0000259" key="7">
    <source>
        <dbReference type="Pfam" id="PF04376"/>
    </source>
</evidence>
<evidence type="ECO:0000256" key="6">
    <source>
        <dbReference type="SAM" id="MobiDB-lite"/>
    </source>
</evidence>
<dbReference type="GO" id="GO:0005737">
    <property type="term" value="C:cytoplasm"/>
    <property type="evidence" value="ECO:0007669"/>
    <property type="project" value="TreeGrafter"/>
</dbReference>
<dbReference type="PIRSF" id="PIRSF037207">
    <property type="entry name" value="ATE1_euk"/>
    <property type="match status" value="1"/>
</dbReference>
<dbReference type="InterPro" id="IPR007471">
    <property type="entry name" value="N-end_Aminoacyl_Trfase_N"/>
</dbReference>